<protein>
    <recommendedName>
        <fullName evidence="2">DUF6398 domain-containing protein</fullName>
    </recommendedName>
</protein>
<proteinExistence type="predicted"/>
<feature type="domain" description="DUF6398" evidence="2">
    <location>
        <begin position="12"/>
        <end position="117"/>
    </location>
</feature>
<dbReference type="Pfam" id="PF19935">
    <property type="entry name" value="DUF6398"/>
    <property type="match status" value="1"/>
</dbReference>
<reference evidence="3" key="1">
    <citation type="journal article" date="2021" name="Proc. Natl. Acad. Sci. U.S.A.">
        <title>A Catalog of Tens of Thousands of Viruses from Human Metagenomes Reveals Hidden Associations with Chronic Diseases.</title>
        <authorList>
            <person name="Tisza M.J."/>
            <person name="Buck C.B."/>
        </authorList>
    </citation>
    <scope>NUCLEOTIDE SEQUENCE</scope>
    <source>
        <strain evidence="3">CtARy1</strain>
    </source>
</reference>
<organism evidence="3">
    <name type="scientific">Podoviridae sp. ctARy1</name>
    <dbReference type="NCBI Taxonomy" id="2825228"/>
    <lineage>
        <taxon>Viruses</taxon>
        <taxon>Duplodnaviria</taxon>
        <taxon>Heunggongvirae</taxon>
        <taxon>Uroviricota</taxon>
        <taxon>Caudoviricetes</taxon>
    </lineage>
</organism>
<keyword evidence="1" id="KW-1133">Transmembrane helix</keyword>
<keyword evidence="1" id="KW-0812">Transmembrane</keyword>
<sequence>MDKKAIKAREDEIVRMVVNFCNEKIDSEYASLCEKMVRKLGRKRTNPLERGRLEIWAAAVIYTIATMNFLFDKSFEPYLSSSEIYGHFGTSSSTISQKAGQIRTMLKLKPYWDPDFSTMRMIANNPLNILFSL</sequence>
<name>A0A8S5TSP4_9CAUD</name>
<evidence type="ECO:0000256" key="1">
    <source>
        <dbReference type="SAM" id="Phobius"/>
    </source>
</evidence>
<evidence type="ECO:0000259" key="2">
    <source>
        <dbReference type="Pfam" id="PF19935"/>
    </source>
</evidence>
<keyword evidence="1" id="KW-0472">Membrane</keyword>
<dbReference type="InterPro" id="IPR045651">
    <property type="entry name" value="DUF6398"/>
</dbReference>
<feature type="transmembrane region" description="Helical" evidence="1">
    <location>
        <begin position="53"/>
        <end position="71"/>
    </location>
</feature>
<accession>A0A8S5TSP4</accession>
<dbReference type="EMBL" id="BK015920">
    <property type="protein sequence ID" value="DAF85211.1"/>
    <property type="molecule type" value="Genomic_DNA"/>
</dbReference>
<evidence type="ECO:0000313" key="3">
    <source>
        <dbReference type="EMBL" id="DAF85211.1"/>
    </source>
</evidence>